<organism evidence="10 11">
    <name type="scientific">Marinomonas aquimarina</name>
    <dbReference type="NCBI Taxonomy" id="295068"/>
    <lineage>
        <taxon>Bacteria</taxon>
        <taxon>Pseudomonadati</taxon>
        <taxon>Pseudomonadota</taxon>
        <taxon>Gammaproteobacteria</taxon>
        <taxon>Oceanospirillales</taxon>
        <taxon>Oceanospirillaceae</taxon>
        <taxon>Marinomonas</taxon>
    </lineage>
</organism>
<feature type="transmembrane region" description="Helical" evidence="9">
    <location>
        <begin position="341"/>
        <end position="360"/>
    </location>
</feature>
<evidence type="ECO:0000256" key="2">
    <source>
        <dbReference type="ARBA" id="ARBA00010942"/>
    </source>
</evidence>
<evidence type="ECO:0000313" key="11">
    <source>
        <dbReference type="Proteomes" id="UP000092627"/>
    </source>
</evidence>
<dbReference type="PANTHER" id="PTHR32063:SF32">
    <property type="entry name" value="AMINOGLYCOSIDE EFFLUX PUMP-RELATED"/>
    <property type="match status" value="1"/>
</dbReference>
<dbReference type="GO" id="GO:0005886">
    <property type="term" value="C:plasma membrane"/>
    <property type="evidence" value="ECO:0007669"/>
    <property type="project" value="UniProtKB-SubCell"/>
</dbReference>
<evidence type="ECO:0000256" key="8">
    <source>
        <dbReference type="ARBA" id="ARBA00023136"/>
    </source>
</evidence>
<dbReference type="Gene3D" id="1.20.1640.10">
    <property type="entry name" value="Multidrug efflux transporter AcrB transmembrane domain"/>
    <property type="match status" value="2"/>
</dbReference>
<dbReference type="InterPro" id="IPR027463">
    <property type="entry name" value="AcrB_DN_DC_subdom"/>
</dbReference>
<dbReference type="FunFam" id="3.30.70.1430:FF:000001">
    <property type="entry name" value="Efflux pump membrane transporter"/>
    <property type="match status" value="1"/>
</dbReference>
<dbReference type="SUPFAM" id="SSF82714">
    <property type="entry name" value="Multidrug efflux transporter AcrB TolC docking domain, DN and DC subdomains"/>
    <property type="match status" value="2"/>
</dbReference>
<keyword evidence="7 9" id="KW-1133">Transmembrane helix</keyword>
<evidence type="ECO:0000256" key="5">
    <source>
        <dbReference type="ARBA" id="ARBA00022519"/>
    </source>
</evidence>
<evidence type="ECO:0000256" key="1">
    <source>
        <dbReference type="ARBA" id="ARBA00004429"/>
    </source>
</evidence>
<dbReference type="NCBIfam" id="TIGR00915">
    <property type="entry name" value="2A0602"/>
    <property type="match status" value="1"/>
</dbReference>
<feature type="transmembrane region" description="Helical" evidence="9">
    <location>
        <begin position="871"/>
        <end position="889"/>
    </location>
</feature>
<keyword evidence="11" id="KW-1185">Reference proteome</keyword>
<dbReference type="Gene3D" id="3.30.70.1440">
    <property type="entry name" value="Multidrug efflux transporter AcrB pore domain"/>
    <property type="match status" value="1"/>
</dbReference>
<dbReference type="Proteomes" id="UP000092627">
    <property type="component" value="Unassembled WGS sequence"/>
</dbReference>
<keyword evidence="8 9" id="KW-0472">Membrane</keyword>
<dbReference type="AlphaFoldDB" id="A0A1A8T788"/>
<comment type="similarity">
    <text evidence="2 9">Belongs to the resistance-nodulation-cell division (RND) (TC 2.A.6) family.</text>
</comment>
<dbReference type="FunFam" id="3.30.2090.10:FF:000001">
    <property type="entry name" value="Efflux pump membrane transporter"/>
    <property type="match status" value="1"/>
</dbReference>
<feature type="transmembrane region" description="Helical" evidence="9">
    <location>
        <begin position="537"/>
        <end position="555"/>
    </location>
</feature>
<gene>
    <name evidence="10" type="primary">mexB_2</name>
    <name evidence="10" type="ORF">MAQ5080_01007</name>
</gene>
<reference evidence="10 11" key="1">
    <citation type="submission" date="2016-06" db="EMBL/GenBank/DDBJ databases">
        <authorList>
            <person name="Kjaerup R.B."/>
            <person name="Dalgaard T.S."/>
            <person name="Juul-Madsen H.R."/>
        </authorList>
    </citation>
    <scope>NUCLEOTIDE SEQUENCE [LARGE SCALE GENOMIC DNA]</scope>
    <source>
        <strain evidence="10 11">CECT 5080</strain>
    </source>
</reference>
<keyword evidence="4" id="KW-1003">Cell membrane</keyword>
<dbReference type="RefSeq" id="WP_067206396.1">
    <property type="nucleotide sequence ID" value="NZ_FLOC01000004.1"/>
</dbReference>
<feature type="transmembrane region" description="Helical" evidence="9">
    <location>
        <begin position="999"/>
        <end position="1025"/>
    </location>
</feature>
<evidence type="ECO:0000256" key="4">
    <source>
        <dbReference type="ARBA" id="ARBA00022475"/>
    </source>
</evidence>
<keyword evidence="3 9" id="KW-0813">Transport</keyword>
<dbReference type="STRING" id="295068.MAQ5080_01007"/>
<evidence type="ECO:0000256" key="9">
    <source>
        <dbReference type="RuleBase" id="RU364070"/>
    </source>
</evidence>
<keyword evidence="6 9" id="KW-0812">Transmembrane</keyword>
<comment type="subcellular location">
    <subcellularLocation>
        <location evidence="1 9">Cell inner membrane</location>
        <topology evidence="1 9">Multi-pass membrane protein</topology>
    </subcellularLocation>
</comment>
<dbReference type="Pfam" id="PF00873">
    <property type="entry name" value="ACR_tran"/>
    <property type="match status" value="1"/>
</dbReference>
<feature type="transmembrane region" description="Helical" evidence="9">
    <location>
        <begin position="394"/>
        <end position="414"/>
    </location>
</feature>
<proteinExistence type="inferred from homology"/>
<sequence length="1036" mass="112637">MIAHFFIRRPVFAWVISIVIMLAGLLAITQLPVSQYPNVAPPSIRISTTYNGASAETVENSVTQIIEQQLTGLDGLLYFSSSSSSTGRASIDVTFEQGTDADTAQVQVQNKVQQITSNLPNSVQQQGVTVTKSQSDFLLIMALYDENDQAAPSDLSDYLVSNMQDPISRLEGVGSVQIFGTAYAMRIWLDPLKLATYNLIPSDVANAIEAQNVQVAAGSLGSYPIAKGQELNATVTAQSKLETPEQFENIILKYDDNGATVRIKNVAKVEIGSENYNFSPRLNGHPSTGLAVMLAPSANALETSERVKAAIEELKRNLPEGYKTALPLDSTEFIKISIEEVVKTLVEAIVLVVIVMFVFLQSWRATLIPAIAVPVVLLGTFGVLQAFGYSINTLTMFALVLSIGLLVDDAIVVVENVERVMEEENLPPREATIKSMKEITSALIGITVVLSAVFVPMAFFSGSTGVIYRQFSITIVSSMVLSVIVALTLSPALCATILKKPNHHGEKRGLAGWFNRNFDNMTARYSNRVVRLLRQPVRWMAGYLVIVAGMGYLMVNTPTGFLPTEDQGNIMVMVSLPEGASMARTEEVMGQIQHHFLEQEKDYVDSIFTISGFSFMGTGQNAGMAFVLLKHWDERTEPGSSAADIVGRSYPGLAGIRDAQIFSLLPPSIRGLGQSNGFTFELQASGNTDRQTLLEMRDRLLADARASQILTGVRMGGQAETPQLHIDIDQEKAFALGLSMADISSTLSSAWAGNYVNDFVDRGRVKRVYIQGEAEYRGAPEDLQHWYVRGNGDEMTPFSAFADSEWTFGPKALTRFNGLPSYEIQGSAAPGLSSGDAMVEMARLADQLPQGTSYAWSGLSYQEQQSGGQTFFLYAVSILVVFLCLAALYESWTVPFSVILVIPLGIIGAAGAIYLRDLQNDVYFQVALLTIIGLSSKNAILIVEFAEAAYRRGEDVWHAAAEGARLRLRPIIMTSLAFIVGTMPLALSSGAGANSRISIGSGIVGGTFTATLLAIFFVPLFFVLVRRLFPKRPIED</sequence>
<feature type="transmembrane region" description="Helical" evidence="9">
    <location>
        <begin position="966"/>
        <end position="987"/>
    </location>
</feature>
<dbReference type="GO" id="GO:0015562">
    <property type="term" value="F:efflux transmembrane transporter activity"/>
    <property type="evidence" value="ECO:0007669"/>
    <property type="project" value="InterPro"/>
</dbReference>
<feature type="transmembrane region" description="Helical" evidence="9">
    <location>
        <begin position="439"/>
        <end position="459"/>
    </location>
</feature>
<dbReference type="NCBIfam" id="NF000282">
    <property type="entry name" value="RND_permease_1"/>
    <property type="match status" value="1"/>
</dbReference>
<evidence type="ECO:0000256" key="7">
    <source>
        <dbReference type="ARBA" id="ARBA00022989"/>
    </source>
</evidence>
<dbReference type="GO" id="GO:0009636">
    <property type="term" value="P:response to toxic substance"/>
    <property type="evidence" value="ECO:0007669"/>
    <property type="project" value="UniProtKB-ARBA"/>
</dbReference>
<dbReference type="InterPro" id="IPR004764">
    <property type="entry name" value="MdtF-like"/>
</dbReference>
<protein>
    <recommendedName>
        <fullName evidence="9">Efflux pump membrane transporter</fullName>
    </recommendedName>
</protein>
<dbReference type="InterPro" id="IPR001036">
    <property type="entry name" value="Acrflvin-R"/>
</dbReference>
<dbReference type="Gene3D" id="3.30.70.1320">
    <property type="entry name" value="Multidrug efflux transporter AcrB pore domain like"/>
    <property type="match status" value="1"/>
</dbReference>
<dbReference type="FunFam" id="1.20.1640.10:FF:000001">
    <property type="entry name" value="Efflux pump membrane transporter"/>
    <property type="match status" value="1"/>
</dbReference>
<feature type="transmembrane region" description="Helical" evidence="9">
    <location>
        <begin position="12"/>
        <end position="33"/>
    </location>
</feature>
<feature type="transmembrane region" description="Helical" evidence="9">
    <location>
        <begin position="367"/>
        <end position="388"/>
    </location>
</feature>
<feature type="transmembrane region" description="Helical" evidence="9">
    <location>
        <begin position="896"/>
        <end position="916"/>
    </location>
</feature>
<dbReference type="SUPFAM" id="SSF82866">
    <property type="entry name" value="Multidrug efflux transporter AcrB transmembrane domain"/>
    <property type="match status" value="2"/>
</dbReference>
<dbReference type="EMBL" id="FLOC01000004">
    <property type="protein sequence ID" value="SBS28106.1"/>
    <property type="molecule type" value="Genomic_DNA"/>
</dbReference>
<comment type="caution">
    <text evidence="9">Lacks conserved residue(s) required for the propagation of feature annotation.</text>
</comment>
<dbReference type="Gene3D" id="3.30.2090.10">
    <property type="entry name" value="Multidrug efflux transporter AcrB TolC docking domain, DN and DC subdomains"/>
    <property type="match status" value="2"/>
</dbReference>
<feature type="transmembrane region" description="Helical" evidence="9">
    <location>
        <begin position="471"/>
        <end position="498"/>
    </location>
</feature>
<dbReference type="SUPFAM" id="SSF82693">
    <property type="entry name" value="Multidrug efflux transporter AcrB pore domain, PN1, PN2, PC1 and PC2 subdomains"/>
    <property type="match status" value="4"/>
</dbReference>
<dbReference type="PANTHER" id="PTHR32063">
    <property type="match status" value="1"/>
</dbReference>
<dbReference type="PRINTS" id="PR00702">
    <property type="entry name" value="ACRIFLAVINRP"/>
</dbReference>
<keyword evidence="5 9" id="KW-0997">Cell inner membrane</keyword>
<dbReference type="Gene3D" id="3.30.70.1430">
    <property type="entry name" value="Multidrug efflux transporter AcrB pore domain"/>
    <property type="match status" value="2"/>
</dbReference>
<accession>A0A1A8T788</accession>
<dbReference type="OrthoDB" id="9757904at2"/>
<evidence type="ECO:0000313" key="10">
    <source>
        <dbReference type="EMBL" id="SBS28106.1"/>
    </source>
</evidence>
<name>A0A1A8T788_9GAMM</name>
<evidence type="ECO:0000256" key="3">
    <source>
        <dbReference type="ARBA" id="ARBA00022448"/>
    </source>
</evidence>
<dbReference type="GO" id="GO:0042910">
    <property type="term" value="F:xenobiotic transmembrane transporter activity"/>
    <property type="evidence" value="ECO:0007669"/>
    <property type="project" value="TreeGrafter"/>
</dbReference>
<evidence type="ECO:0000256" key="6">
    <source>
        <dbReference type="ARBA" id="ARBA00022692"/>
    </source>
</evidence>